<dbReference type="Proteomes" id="UP000219522">
    <property type="component" value="Unassembled WGS sequence"/>
</dbReference>
<dbReference type="NCBIfam" id="NF033542">
    <property type="entry name" value="transpos_IS110"/>
    <property type="match status" value="1"/>
</dbReference>
<feature type="domain" description="Transposase IS116/IS110/IS902 C-terminal" evidence="2">
    <location>
        <begin position="216"/>
        <end position="296"/>
    </location>
</feature>
<dbReference type="EMBL" id="OCSU01000001">
    <property type="protein sequence ID" value="SOE50139.1"/>
    <property type="molecule type" value="Genomic_DNA"/>
</dbReference>
<dbReference type="GO" id="GO:0004803">
    <property type="term" value="F:transposase activity"/>
    <property type="evidence" value="ECO:0007669"/>
    <property type="project" value="InterPro"/>
</dbReference>
<dbReference type="AlphaFoldDB" id="A0A7Z7N0F6"/>
<proteinExistence type="predicted"/>
<dbReference type="RefSeq" id="WP_062644747.1">
    <property type="nucleotide sequence ID" value="NZ_FCOG02000476.1"/>
</dbReference>
<evidence type="ECO:0000259" key="2">
    <source>
        <dbReference type="Pfam" id="PF02371"/>
    </source>
</evidence>
<keyword evidence="5" id="KW-1185">Reference proteome</keyword>
<dbReference type="InterPro" id="IPR047650">
    <property type="entry name" value="Transpos_IS110"/>
</dbReference>
<dbReference type="EMBL" id="OCSU01000003">
    <property type="protein sequence ID" value="SOE88565.1"/>
    <property type="molecule type" value="Genomic_DNA"/>
</dbReference>
<dbReference type="PANTHER" id="PTHR33055:SF3">
    <property type="entry name" value="PUTATIVE TRANSPOSASE FOR IS117-RELATED"/>
    <property type="match status" value="1"/>
</dbReference>
<reference evidence="3 5" key="1">
    <citation type="submission" date="2017-09" db="EMBL/GenBank/DDBJ databases">
        <authorList>
            <person name="Varghese N."/>
            <person name="Submissions S."/>
        </authorList>
    </citation>
    <scope>NUCLEOTIDE SEQUENCE [LARGE SCALE GENOMIC DNA]</scope>
    <source>
        <strain evidence="3 5">OK806</strain>
    </source>
</reference>
<dbReference type="GO" id="GO:0006313">
    <property type="term" value="P:DNA transposition"/>
    <property type="evidence" value="ECO:0007669"/>
    <property type="project" value="InterPro"/>
</dbReference>
<dbReference type="Pfam" id="PF01548">
    <property type="entry name" value="DEDD_Tnp_IS110"/>
    <property type="match status" value="1"/>
</dbReference>
<name>A0A7Z7N0F6_9BURK</name>
<organism evidence="3 5">
    <name type="scientific">Caballeronia arationis</name>
    <dbReference type="NCBI Taxonomy" id="1777142"/>
    <lineage>
        <taxon>Bacteria</taxon>
        <taxon>Pseudomonadati</taxon>
        <taxon>Pseudomonadota</taxon>
        <taxon>Betaproteobacteria</taxon>
        <taxon>Burkholderiales</taxon>
        <taxon>Burkholderiaceae</taxon>
        <taxon>Caballeronia</taxon>
    </lineage>
</organism>
<comment type="caution">
    <text evidence="3">The sequence shown here is derived from an EMBL/GenBank/DDBJ whole genome shotgun (WGS) entry which is preliminary data.</text>
</comment>
<protein>
    <submittedName>
        <fullName evidence="3">Transposase</fullName>
    </submittedName>
</protein>
<dbReference type="OrthoDB" id="5289737at2"/>
<evidence type="ECO:0000313" key="5">
    <source>
        <dbReference type="Proteomes" id="UP000219522"/>
    </source>
</evidence>
<gene>
    <name evidence="3" type="ORF">SAMN05446927_0403</name>
    <name evidence="4" type="ORF">SAMN05446927_7181</name>
</gene>
<feature type="domain" description="Transposase IS110-like N-terminal" evidence="1">
    <location>
        <begin position="7"/>
        <end position="149"/>
    </location>
</feature>
<evidence type="ECO:0000259" key="1">
    <source>
        <dbReference type="Pfam" id="PF01548"/>
    </source>
</evidence>
<evidence type="ECO:0000313" key="4">
    <source>
        <dbReference type="EMBL" id="SOE88565.1"/>
    </source>
</evidence>
<sequence>MDRIARIGVDLAKNVMQLHGVDAAERVVVRKAVSRDKFLEWFANRERCVIAMEACSSAHFWARRLREMGHDVRLIPPQFAAPYRKGGARVKNDALDAEAICEAASRPQMRYVPIKTAAQQGVLVLHRVRLGLVEERTALVNRLRGLLAEFGVFLPQGINRFRAGFVEAVEDGSNELPGLTRTALLRGWARFSEIEGEIKWYDAQIAQHAREDHNARRVVEMFGVGLLTASAATATVGDARQFRNGRQFAAWLGLVPKQNSSGGKDRLGRVTKQGNEYLRTLLFQCARVTVTAARRRKDRLSRWIAALSERVGHGKALVAVANKHARVLWAILAKGERFNPDYIDMRRAENDALPRSVTH</sequence>
<dbReference type="Pfam" id="PF02371">
    <property type="entry name" value="Transposase_20"/>
    <property type="match status" value="1"/>
</dbReference>
<dbReference type="GO" id="GO:0003677">
    <property type="term" value="F:DNA binding"/>
    <property type="evidence" value="ECO:0007669"/>
    <property type="project" value="InterPro"/>
</dbReference>
<dbReference type="InterPro" id="IPR002525">
    <property type="entry name" value="Transp_IS110-like_N"/>
</dbReference>
<dbReference type="PANTHER" id="PTHR33055">
    <property type="entry name" value="TRANSPOSASE FOR INSERTION SEQUENCE ELEMENT IS1111A"/>
    <property type="match status" value="1"/>
</dbReference>
<accession>A0A7Z7N0F6</accession>
<evidence type="ECO:0000313" key="3">
    <source>
        <dbReference type="EMBL" id="SOE50139.1"/>
    </source>
</evidence>
<dbReference type="InterPro" id="IPR003346">
    <property type="entry name" value="Transposase_20"/>
</dbReference>